<dbReference type="CDD" id="cd02503">
    <property type="entry name" value="MobA"/>
    <property type="match status" value="1"/>
</dbReference>
<evidence type="ECO:0000256" key="2">
    <source>
        <dbReference type="ARBA" id="ARBA00022679"/>
    </source>
</evidence>
<evidence type="ECO:0000313" key="11">
    <source>
        <dbReference type="Proteomes" id="UP001597218"/>
    </source>
</evidence>
<feature type="domain" description="MobA-like NTP transferase" evidence="9">
    <location>
        <begin position="5"/>
        <end position="157"/>
    </location>
</feature>
<dbReference type="EC" id="2.7.7.77" evidence="8"/>
<comment type="subcellular location">
    <subcellularLocation>
        <location evidence="8">Cytoplasm</location>
    </subcellularLocation>
</comment>
<comment type="function">
    <text evidence="8">Transfers a GMP moiety from GTP to Mo-molybdopterin (Mo-MPT) cofactor (Moco or molybdenum cofactor) to form Mo-molybdopterin guanine dinucleotide (Mo-MGD) cofactor.</text>
</comment>
<evidence type="ECO:0000256" key="8">
    <source>
        <dbReference type="HAMAP-Rule" id="MF_00316"/>
    </source>
</evidence>
<dbReference type="PANTHER" id="PTHR19136">
    <property type="entry name" value="MOLYBDENUM COFACTOR GUANYLYLTRANSFERASE"/>
    <property type="match status" value="1"/>
</dbReference>
<keyword evidence="2 8" id="KW-0808">Transferase</keyword>
<evidence type="ECO:0000256" key="3">
    <source>
        <dbReference type="ARBA" id="ARBA00022723"/>
    </source>
</evidence>
<evidence type="ECO:0000256" key="6">
    <source>
        <dbReference type="ARBA" id="ARBA00023134"/>
    </source>
</evidence>
<keyword evidence="6 8" id="KW-0342">GTP-binding</keyword>
<dbReference type="Gene3D" id="3.90.550.10">
    <property type="entry name" value="Spore Coat Polysaccharide Biosynthesis Protein SpsA, Chain A"/>
    <property type="match status" value="1"/>
</dbReference>
<comment type="catalytic activity">
    <reaction evidence="8">
        <text>Mo-molybdopterin + GTP + H(+) = Mo-molybdopterin guanine dinucleotide + diphosphate</text>
        <dbReference type="Rhea" id="RHEA:34243"/>
        <dbReference type="ChEBI" id="CHEBI:15378"/>
        <dbReference type="ChEBI" id="CHEBI:33019"/>
        <dbReference type="ChEBI" id="CHEBI:37565"/>
        <dbReference type="ChEBI" id="CHEBI:71302"/>
        <dbReference type="ChEBI" id="CHEBI:71310"/>
        <dbReference type="EC" id="2.7.7.77"/>
    </reaction>
</comment>
<name>A0ABW4SDJ7_9BACL</name>
<sequence length="189" mass="21324">MRTIGIVLAGGLSRRFGSPKAFAMSGDKHFYEIAVDVLSPLCDQVVIVTRPELIQRHREEDYVLTDIIEFAGLGPLAGILSGMESVEADRYVVLPTDMPYVTSEVLEKLMGYHKKGITAVISEERRHPLVSIWDNHFKNALRNALENERLSVMRLLDENHSCWIPGYLLTDNEELVFTNVNTPDVLERG</sequence>
<dbReference type="GO" id="GO:0016779">
    <property type="term" value="F:nucleotidyltransferase activity"/>
    <property type="evidence" value="ECO:0007669"/>
    <property type="project" value="UniProtKB-KW"/>
</dbReference>
<comment type="caution">
    <text evidence="10">The sequence shown here is derived from an EMBL/GenBank/DDBJ whole genome shotgun (WGS) entry which is preliminary data.</text>
</comment>
<comment type="similarity">
    <text evidence="8">Belongs to the MobA family.</text>
</comment>
<reference evidence="11" key="1">
    <citation type="journal article" date="2019" name="Int. J. Syst. Evol. Microbiol.">
        <title>The Global Catalogue of Microorganisms (GCM) 10K type strain sequencing project: providing services to taxonomists for standard genome sequencing and annotation.</title>
        <authorList>
            <consortium name="The Broad Institute Genomics Platform"/>
            <consortium name="The Broad Institute Genome Sequencing Center for Infectious Disease"/>
            <person name="Wu L."/>
            <person name="Ma J."/>
        </authorList>
    </citation>
    <scope>NUCLEOTIDE SEQUENCE [LARGE SCALE GENOMIC DNA]</scope>
    <source>
        <strain evidence="11">CGMCC 4.7177</strain>
    </source>
</reference>
<dbReference type="InterPro" id="IPR029044">
    <property type="entry name" value="Nucleotide-diphossugar_trans"/>
</dbReference>
<comment type="caution">
    <text evidence="8">Lacks conserved residue(s) required for the propagation of feature annotation.</text>
</comment>
<feature type="binding site" evidence="8">
    <location>
        <position position="97"/>
    </location>
    <ligand>
        <name>Mg(2+)</name>
        <dbReference type="ChEBI" id="CHEBI:18420"/>
    </ligand>
</feature>
<feature type="binding site" evidence="8">
    <location>
        <position position="97"/>
    </location>
    <ligand>
        <name>GTP</name>
        <dbReference type="ChEBI" id="CHEBI:37565"/>
    </ligand>
</feature>
<organism evidence="10 11">
    <name type="scientific">Sporosarcina siberiensis</name>
    <dbReference type="NCBI Taxonomy" id="1365606"/>
    <lineage>
        <taxon>Bacteria</taxon>
        <taxon>Bacillati</taxon>
        <taxon>Bacillota</taxon>
        <taxon>Bacilli</taxon>
        <taxon>Bacillales</taxon>
        <taxon>Caryophanaceae</taxon>
        <taxon>Sporosarcina</taxon>
    </lineage>
</organism>
<dbReference type="SUPFAM" id="SSF53448">
    <property type="entry name" value="Nucleotide-diphospho-sugar transferases"/>
    <property type="match status" value="1"/>
</dbReference>
<protein>
    <recommendedName>
        <fullName evidence="8">Probable molybdenum cofactor guanylyltransferase</fullName>
        <shortName evidence="8">MoCo guanylyltransferase</shortName>
        <ecNumber evidence="8">2.7.7.77</ecNumber>
    </recommendedName>
    <alternativeName>
        <fullName evidence="8">GTP:molybdopterin guanylyltransferase</fullName>
    </alternativeName>
    <alternativeName>
        <fullName evidence="8">Mo-MPT guanylyltransferase</fullName>
    </alternativeName>
    <alternativeName>
        <fullName evidence="8">Molybdopterin guanylyltransferase</fullName>
    </alternativeName>
    <alternativeName>
        <fullName evidence="8">Molybdopterin-guanine dinucleotide synthase</fullName>
        <shortName evidence="8">MGD synthase</shortName>
    </alternativeName>
</protein>
<feature type="binding site" evidence="8">
    <location>
        <position position="66"/>
    </location>
    <ligand>
        <name>GTP</name>
        <dbReference type="ChEBI" id="CHEBI:37565"/>
    </ligand>
</feature>
<dbReference type="EMBL" id="JBHUGI010000008">
    <property type="protein sequence ID" value="MFD1927440.1"/>
    <property type="molecule type" value="Genomic_DNA"/>
</dbReference>
<gene>
    <name evidence="8" type="primary">mobA</name>
    <name evidence="10" type="ORF">ACFSFY_05095</name>
</gene>
<proteinExistence type="inferred from homology"/>
<dbReference type="Proteomes" id="UP001597218">
    <property type="component" value="Unassembled WGS sequence"/>
</dbReference>
<keyword evidence="4 8" id="KW-0547">Nucleotide-binding</keyword>
<feature type="binding site" evidence="8">
    <location>
        <position position="20"/>
    </location>
    <ligand>
        <name>GTP</name>
        <dbReference type="ChEBI" id="CHEBI:37565"/>
    </ligand>
</feature>
<accession>A0ABW4SDJ7</accession>
<dbReference type="RefSeq" id="WP_381536097.1">
    <property type="nucleotide sequence ID" value="NZ_JBHUGI010000008.1"/>
</dbReference>
<keyword evidence="3 8" id="KW-0479">Metal-binding</keyword>
<dbReference type="PANTHER" id="PTHR19136:SF81">
    <property type="entry name" value="MOLYBDENUM COFACTOR GUANYLYLTRANSFERASE"/>
    <property type="match status" value="1"/>
</dbReference>
<evidence type="ECO:0000259" key="9">
    <source>
        <dbReference type="Pfam" id="PF12804"/>
    </source>
</evidence>
<evidence type="ECO:0000313" key="10">
    <source>
        <dbReference type="EMBL" id="MFD1927440.1"/>
    </source>
</evidence>
<keyword evidence="7 8" id="KW-0501">Molybdenum cofactor biosynthesis</keyword>
<dbReference type="InterPro" id="IPR013482">
    <property type="entry name" value="Molybde_CF_guanTrfase"/>
</dbReference>
<feature type="binding site" evidence="8">
    <location>
        <begin position="8"/>
        <end position="10"/>
    </location>
    <ligand>
        <name>GTP</name>
        <dbReference type="ChEBI" id="CHEBI:37565"/>
    </ligand>
</feature>
<keyword evidence="1 8" id="KW-0963">Cytoplasm</keyword>
<evidence type="ECO:0000256" key="1">
    <source>
        <dbReference type="ARBA" id="ARBA00022490"/>
    </source>
</evidence>
<keyword evidence="11" id="KW-1185">Reference proteome</keyword>
<keyword evidence="5 8" id="KW-0460">Magnesium</keyword>
<dbReference type="Pfam" id="PF12804">
    <property type="entry name" value="NTP_transf_3"/>
    <property type="match status" value="1"/>
</dbReference>
<comment type="cofactor">
    <cofactor evidence="8">
        <name>Mg(2+)</name>
        <dbReference type="ChEBI" id="CHEBI:18420"/>
    </cofactor>
</comment>
<keyword evidence="10" id="KW-0548">Nucleotidyltransferase</keyword>
<dbReference type="HAMAP" id="MF_00316">
    <property type="entry name" value="MobA"/>
    <property type="match status" value="1"/>
</dbReference>
<evidence type="ECO:0000256" key="5">
    <source>
        <dbReference type="ARBA" id="ARBA00022842"/>
    </source>
</evidence>
<evidence type="ECO:0000256" key="4">
    <source>
        <dbReference type="ARBA" id="ARBA00022741"/>
    </source>
</evidence>
<comment type="domain">
    <text evidence="8">The N-terminal domain determines nucleotide recognition and specific binding, while the C-terminal domain determines the specific binding to the target protein.</text>
</comment>
<evidence type="ECO:0000256" key="7">
    <source>
        <dbReference type="ARBA" id="ARBA00023150"/>
    </source>
</evidence>
<dbReference type="InterPro" id="IPR025877">
    <property type="entry name" value="MobA-like_NTP_Trfase"/>
</dbReference>